<keyword evidence="2 7" id="KW-0812">Transmembrane</keyword>
<name>A0AAW0QL90_9PEZI</name>
<protein>
    <recommendedName>
        <fullName evidence="8">Rhodopsin domain-containing protein</fullName>
    </recommendedName>
</protein>
<keyword evidence="4 7" id="KW-0472">Membrane</keyword>
<dbReference type="InterPro" id="IPR052337">
    <property type="entry name" value="SAT4-like"/>
</dbReference>
<proteinExistence type="inferred from homology"/>
<evidence type="ECO:0000313" key="10">
    <source>
        <dbReference type="Proteomes" id="UP001392437"/>
    </source>
</evidence>
<reference evidence="9 10" key="1">
    <citation type="submission" date="2023-01" db="EMBL/GenBank/DDBJ databases">
        <title>Analysis of 21 Apiospora genomes using comparative genomics revels a genus with tremendous synthesis potential of carbohydrate active enzymes and secondary metabolites.</title>
        <authorList>
            <person name="Sorensen T."/>
        </authorList>
    </citation>
    <scope>NUCLEOTIDE SEQUENCE [LARGE SCALE GENOMIC DNA]</scope>
    <source>
        <strain evidence="9 10">CBS 117206</strain>
    </source>
</reference>
<feature type="transmembrane region" description="Helical" evidence="7">
    <location>
        <begin position="223"/>
        <end position="243"/>
    </location>
</feature>
<comment type="caution">
    <text evidence="9">The sequence shown here is derived from an EMBL/GenBank/DDBJ whole genome shotgun (WGS) entry which is preliminary data.</text>
</comment>
<keyword evidence="3 7" id="KW-1133">Transmembrane helix</keyword>
<keyword evidence="10" id="KW-1185">Reference proteome</keyword>
<evidence type="ECO:0000256" key="6">
    <source>
        <dbReference type="SAM" id="MobiDB-lite"/>
    </source>
</evidence>
<comment type="subcellular location">
    <subcellularLocation>
        <location evidence="1">Membrane</location>
        <topology evidence="1">Multi-pass membrane protein</topology>
    </subcellularLocation>
</comment>
<comment type="similarity">
    <text evidence="5">Belongs to the SAT4 family.</text>
</comment>
<feature type="domain" description="Rhodopsin" evidence="8">
    <location>
        <begin position="47"/>
        <end position="303"/>
    </location>
</feature>
<feature type="transmembrane region" description="Helical" evidence="7">
    <location>
        <begin position="192"/>
        <end position="211"/>
    </location>
</feature>
<feature type="transmembrane region" description="Helical" evidence="7">
    <location>
        <begin position="279"/>
        <end position="299"/>
    </location>
</feature>
<dbReference type="EMBL" id="JAQQWP010000009">
    <property type="protein sequence ID" value="KAK8100146.1"/>
    <property type="molecule type" value="Genomic_DNA"/>
</dbReference>
<feature type="transmembrane region" description="Helical" evidence="7">
    <location>
        <begin position="140"/>
        <end position="163"/>
    </location>
</feature>
<feature type="region of interest" description="Disordered" evidence="6">
    <location>
        <begin position="314"/>
        <end position="384"/>
    </location>
</feature>
<evidence type="ECO:0000256" key="5">
    <source>
        <dbReference type="ARBA" id="ARBA00038359"/>
    </source>
</evidence>
<dbReference type="GO" id="GO:0016020">
    <property type="term" value="C:membrane"/>
    <property type="evidence" value="ECO:0007669"/>
    <property type="project" value="UniProtKB-SubCell"/>
</dbReference>
<feature type="transmembrane region" description="Helical" evidence="7">
    <location>
        <begin position="62"/>
        <end position="81"/>
    </location>
</feature>
<organism evidence="9 10">
    <name type="scientific">Apiospora kogelbergensis</name>
    <dbReference type="NCBI Taxonomy" id="1337665"/>
    <lineage>
        <taxon>Eukaryota</taxon>
        <taxon>Fungi</taxon>
        <taxon>Dikarya</taxon>
        <taxon>Ascomycota</taxon>
        <taxon>Pezizomycotina</taxon>
        <taxon>Sordariomycetes</taxon>
        <taxon>Xylariomycetidae</taxon>
        <taxon>Amphisphaeriales</taxon>
        <taxon>Apiosporaceae</taxon>
        <taxon>Apiospora</taxon>
    </lineage>
</organism>
<dbReference type="PANTHER" id="PTHR33048">
    <property type="entry name" value="PTH11-LIKE INTEGRAL MEMBRANE PROTEIN (AFU_ORTHOLOGUE AFUA_5G11245)"/>
    <property type="match status" value="1"/>
</dbReference>
<dbReference type="Proteomes" id="UP001392437">
    <property type="component" value="Unassembled WGS sequence"/>
</dbReference>
<dbReference type="AlphaFoldDB" id="A0AAW0QL90"/>
<evidence type="ECO:0000259" key="8">
    <source>
        <dbReference type="Pfam" id="PF20684"/>
    </source>
</evidence>
<feature type="transmembrane region" description="Helical" evidence="7">
    <location>
        <begin position="26"/>
        <end position="50"/>
    </location>
</feature>
<feature type="transmembrane region" description="Helical" evidence="7">
    <location>
        <begin position="101"/>
        <end position="128"/>
    </location>
</feature>
<sequence>MSLVGPQLPPTQLIPPPTVINDENKVYSIAAACIFLGILASLFALTRLVGRIWCRNFGLDDYAAAVALAFYIGWTIFAGYINLNAGVGKPLWETTVGEWSLFWRSALIATFLYPSVSGTIRISTVLFYQRVFAVGRAMKIALHVLLALQVVFIIVFTVTPGFICQPISAINDPFTVLVQCDFKFFSINQTCVYLVSILLDLLLVIVPVMIVSKLHMDNKRRRALAFVFLFGLGATIASIYKLAMHLKEWVQPTQAGPEWLKYAMSLYIPTQFTDYGTTFWIPCQVEPALAIIGISLPALRQLYLQIRGTNQTTTTVRGSSAGNSKSGATVGSKRAVGSSSHPAAAYPRADGSYVELRPYQSNTSAPRTSQNMDAADAAQRRSYV</sequence>
<evidence type="ECO:0000256" key="1">
    <source>
        <dbReference type="ARBA" id="ARBA00004141"/>
    </source>
</evidence>
<evidence type="ECO:0000256" key="7">
    <source>
        <dbReference type="SAM" id="Phobius"/>
    </source>
</evidence>
<dbReference type="InterPro" id="IPR049326">
    <property type="entry name" value="Rhodopsin_dom_fungi"/>
</dbReference>
<feature type="compositionally biased region" description="Polar residues" evidence="6">
    <location>
        <begin position="314"/>
        <end position="329"/>
    </location>
</feature>
<evidence type="ECO:0000256" key="2">
    <source>
        <dbReference type="ARBA" id="ARBA00022692"/>
    </source>
</evidence>
<dbReference type="PANTHER" id="PTHR33048:SF47">
    <property type="entry name" value="INTEGRAL MEMBRANE PROTEIN-RELATED"/>
    <property type="match status" value="1"/>
</dbReference>
<evidence type="ECO:0000256" key="3">
    <source>
        <dbReference type="ARBA" id="ARBA00022989"/>
    </source>
</evidence>
<feature type="compositionally biased region" description="Polar residues" evidence="6">
    <location>
        <begin position="359"/>
        <end position="372"/>
    </location>
</feature>
<accession>A0AAW0QL90</accession>
<evidence type="ECO:0000313" key="9">
    <source>
        <dbReference type="EMBL" id="KAK8100146.1"/>
    </source>
</evidence>
<dbReference type="Pfam" id="PF20684">
    <property type="entry name" value="Fung_rhodopsin"/>
    <property type="match status" value="1"/>
</dbReference>
<evidence type="ECO:0000256" key="4">
    <source>
        <dbReference type="ARBA" id="ARBA00023136"/>
    </source>
</evidence>
<gene>
    <name evidence="9" type="ORF">PG999_010520</name>
</gene>